<accession>A0A377SW56</accession>
<dbReference type="SUPFAM" id="SSF141868">
    <property type="entry name" value="EAL domain-like"/>
    <property type="match status" value="1"/>
</dbReference>
<name>A0A377SW56_9NEIS</name>
<dbReference type="CDD" id="cd01948">
    <property type="entry name" value="EAL"/>
    <property type="match status" value="1"/>
</dbReference>
<dbReference type="Proteomes" id="UP000295794">
    <property type="component" value="Unassembled WGS sequence"/>
</dbReference>
<sequence length="239" mass="27554">MPKLSPILLLDVIQQQRFGVEYQPLIHTHNLETIAHEALARFYRADEQLLRTDHFFNALHESPLTLFQVEYQMKQLQLENAPSGELFLNLDPDAYAVTEIAGEINPLLELIHCRTHIVLEIIENSNISDARQSANMAKAFHEKNIQLALDDIGSPHSMLSLPILITVDCLKFDRSWFNELDQPNHRTALESLIRYAKDTGKRTVLEGIETIEQLEIARQLDVDMVQGFIFKERFIRVRA</sequence>
<dbReference type="PANTHER" id="PTHR33121:SF76">
    <property type="entry name" value="SIGNALING PROTEIN"/>
    <property type="match status" value="1"/>
</dbReference>
<dbReference type="AlphaFoldDB" id="A0A377SW56"/>
<dbReference type="EMBL" id="UGHR01000004">
    <property type="protein sequence ID" value="STR45217.1"/>
    <property type="molecule type" value="Genomic_DNA"/>
</dbReference>
<dbReference type="PANTHER" id="PTHR33121">
    <property type="entry name" value="CYCLIC DI-GMP PHOSPHODIESTERASE PDEF"/>
    <property type="match status" value="1"/>
</dbReference>
<dbReference type="RefSeq" id="WP_115228984.1">
    <property type="nucleotide sequence ID" value="NZ_CAWOLO010000008.1"/>
</dbReference>
<dbReference type="GO" id="GO:0071111">
    <property type="term" value="F:cyclic-guanylate-specific phosphodiesterase activity"/>
    <property type="evidence" value="ECO:0007669"/>
    <property type="project" value="InterPro"/>
</dbReference>
<protein>
    <submittedName>
        <fullName evidence="3">EAL domain-containing protein (Putative c-di-GMP-specific phosphodiesterase class I)</fullName>
    </submittedName>
    <submittedName>
        <fullName evidence="2">Uncharacterized membrane protein YjcC</fullName>
    </submittedName>
</protein>
<evidence type="ECO:0000313" key="2">
    <source>
        <dbReference type="EMBL" id="STR45217.1"/>
    </source>
</evidence>
<dbReference type="Pfam" id="PF00563">
    <property type="entry name" value="EAL"/>
    <property type="match status" value="1"/>
</dbReference>
<evidence type="ECO:0000313" key="3">
    <source>
        <dbReference type="EMBL" id="TCU85099.1"/>
    </source>
</evidence>
<keyword evidence="5" id="KW-1185">Reference proteome</keyword>
<evidence type="ECO:0000313" key="4">
    <source>
        <dbReference type="Proteomes" id="UP000255108"/>
    </source>
</evidence>
<dbReference type="InterPro" id="IPR001633">
    <property type="entry name" value="EAL_dom"/>
</dbReference>
<feature type="domain" description="EAL" evidence="1">
    <location>
        <begin position="2"/>
        <end position="239"/>
    </location>
</feature>
<organism evidence="2 4">
    <name type="scientific">Iodobacter fluviatilis</name>
    <dbReference type="NCBI Taxonomy" id="537"/>
    <lineage>
        <taxon>Bacteria</taxon>
        <taxon>Pseudomonadati</taxon>
        <taxon>Pseudomonadota</taxon>
        <taxon>Betaproteobacteria</taxon>
        <taxon>Neisseriales</taxon>
        <taxon>Chitinibacteraceae</taxon>
        <taxon>Iodobacter</taxon>
    </lineage>
</organism>
<proteinExistence type="predicted"/>
<dbReference type="EMBL" id="SMBT01000008">
    <property type="protein sequence ID" value="TCU85099.1"/>
    <property type="molecule type" value="Genomic_DNA"/>
</dbReference>
<dbReference type="Proteomes" id="UP000255108">
    <property type="component" value="Unassembled WGS sequence"/>
</dbReference>
<dbReference type="SMART" id="SM00052">
    <property type="entry name" value="EAL"/>
    <property type="match status" value="1"/>
</dbReference>
<reference evidence="3 5" key="2">
    <citation type="submission" date="2019-03" db="EMBL/GenBank/DDBJ databases">
        <title>Genomic Encyclopedia of Type Strains, Phase IV (KMG-IV): sequencing the most valuable type-strain genomes for metagenomic binning, comparative biology and taxonomic classification.</title>
        <authorList>
            <person name="Goeker M."/>
        </authorList>
    </citation>
    <scope>NUCLEOTIDE SEQUENCE [LARGE SCALE GENOMIC DNA]</scope>
    <source>
        <strain evidence="3 5">DSM 3764</strain>
    </source>
</reference>
<gene>
    <name evidence="2" type="primary">yjcC_3</name>
    <name evidence="3" type="ORF">EV682_108127</name>
    <name evidence="2" type="ORF">NCTC11159_03773</name>
</gene>
<dbReference type="Gene3D" id="3.20.20.450">
    <property type="entry name" value="EAL domain"/>
    <property type="match status" value="1"/>
</dbReference>
<dbReference type="InterPro" id="IPR050706">
    <property type="entry name" value="Cyclic-di-GMP_PDE-like"/>
</dbReference>
<reference evidence="2 4" key="1">
    <citation type="submission" date="2018-06" db="EMBL/GenBank/DDBJ databases">
        <authorList>
            <consortium name="Pathogen Informatics"/>
            <person name="Doyle S."/>
        </authorList>
    </citation>
    <scope>NUCLEOTIDE SEQUENCE [LARGE SCALE GENOMIC DNA]</scope>
    <source>
        <strain evidence="2 4">NCTC11159</strain>
    </source>
</reference>
<dbReference type="PROSITE" id="PS50883">
    <property type="entry name" value="EAL"/>
    <property type="match status" value="1"/>
</dbReference>
<evidence type="ECO:0000259" key="1">
    <source>
        <dbReference type="PROSITE" id="PS50883"/>
    </source>
</evidence>
<dbReference type="OrthoDB" id="9813903at2"/>
<dbReference type="InterPro" id="IPR035919">
    <property type="entry name" value="EAL_sf"/>
</dbReference>
<evidence type="ECO:0000313" key="5">
    <source>
        <dbReference type="Proteomes" id="UP000295794"/>
    </source>
</evidence>